<dbReference type="PANTHER" id="PTHR48164:SF1">
    <property type="entry name" value="DOLICHYL-DIPHOSPHOOLIGOSACCHARIDE--PROTEIN GLYCOSYLTRANSFERASE SUBUNIT 4"/>
    <property type="match status" value="1"/>
</dbReference>
<name>A0A8C5YMA5_MARMA</name>
<dbReference type="GeneTree" id="ENSGT00980000198967"/>
<evidence type="ECO:0000256" key="8">
    <source>
        <dbReference type="ARBA" id="ARBA00023136"/>
    </source>
</evidence>
<protein>
    <recommendedName>
        <fullName evidence="3">Dolichyl-diphosphooligosaccharide--protein glycosyltransferase subunit 4</fullName>
    </recommendedName>
</protein>
<evidence type="ECO:0000256" key="4">
    <source>
        <dbReference type="ARBA" id="ARBA00022692"/>
    </source>
</evidence>
<evidence type="ECO:0000256" key="1">
    <source>
        <dbReference type="ARBA" id="ARBA00004643"/>
    </source>
</evidence>
<dbReference type="Ensembl" id="ENSMMMT00000001942.1">
    <property type="protein sequence ID" value="ENSMMMP00000001735.1"/>
    <property type="gene ID" value="ENSMMMG00000001608.1"/>
</dbReference>
<comment type="similarity">
    <text evidence="2">Belongs to the OST4 family.</text>
</comment>
<sequence>MITDMQLVIFPNMLEVSLFLLVVLYHYMATNNTKTQEGKCRLPPTPTRVPGHILRQDGGHEGPSHFTSSLLPVATYKATTTGYFQTTFFSSTFISSLTL</sequence>
<evidence type="ECO:0000256" key="2">
    <source>
        <dbReference type="ARBA" id="ARBA00007685"/>
    </source>
</evidence>
<dbReference type="InterPro" id="IPR036330">
    <property type="entry name" value="Ost4p_sf"/>
</dbReference>
<keyword evidence="6" id="KW-0735">Signal-anchor</keyword>
<keyword evidence="11" id="KW-1185">Reference proteome</keyword>
<organism evidence="10 11">
    <name type="scientific">Marmota marmota marmota</name>
    <name type="common">Alpine marmot</name>
    <dbReference type="NCBI Taxonomy" id="9994"/>
    <lineage>
        <taxon>Eukaryota</taxon>
        <taxon>Metazoa</taxon>
        <taxon>Chordata</taxon>
        <taxon>Craniata</taxon>
        <taxon>Vertebrata</taxon>
        <taxon>Euteleostomi</taxon>
        <taxon>Mammalia</taxon>
        <taxon>Eutheria</taxon>
        <taxon>Euarchontoglires</taxon>
        <taxon>Glires</taxon>
        <taxon>Rodentia</taxon>
        <taxon>Sciuromorpha</taxon>
        <taxon>Sciuridae</taxon>
        <taxon>Xerinae</taxon>
        <taxon>Marmotini</taxon>
        <taxon>Marmota</taxon>
    </lineage>
</organism>
<evidence type="ECO:0000313" key="11">
    <source>
        <dbReference type="Proteomes" id="UP000694407"/>
    </source>
</evidence>
<dbReference type="GO" id="GO:0008250">
    <property type="term" value="C:oligosaccharyltransferase complex"/>
    <property type="evidence" value="ECO:0007669"/>
    <property type="project" value="TreeGrafter"/>
</dbReference>
<keyword evidence="5" id="KW-0256">Endoplasmic reticulum</keyword>
<dbReference type="Pfam" id="PF10215">
    <property type="entry name" value="Ost4"/>
    <property type="match status" value="1"/>
</dbReference>
<keyword evidence="8 9" id="KW-0472">Membrane</keyword>
<dbReference type="SUPFAM" id="SSF103464">
    <property type="entry name" value="Oligosaccharyltransferase subunit ost4p"/>
    <property type="match status" value="1"/>
</dbReference>
<evidence type="ECO:0000256" key="6">
    <source>
        <dbReference type="ARBA" id="ARBA00022968"/>
    </source>
</evidence>
<reference evidence="10" key="1">
    <citation type="submission" date="2025-08" db="UniProtKB">
        <authorList>
            <consortium name="Ensembl"/>
        </authorList>
    </citation>
    <scope>IDENTIFICATION</scope>
</reference>
<comment type="subcellular location">
    <subcellularLocation>
        <location evidence="1">Endoplasmic reticulum membrane</location>
        <topology evidence="1">Single-pass type III membrane protein</topology>
    </subcellularLocation>
</comment>
<keyword evidence="4 9" id="KW-0812">Transmembrane</keyword>
<dbReference type="InterPro" id="IPR051307">
    <property type="entry name" value="OST4"/>
</dbReference>
<evidence type="ECO:0000256" key="9">
    <source>
        <dbReference type="SAM" id="Phobius"/>
    </source>
</evidence>
<dbReference type="PANTHER" id="PTHR48164">
    <property type="entry name" value="DOLICHYL-DIPHOSPHOOLIGOSACCHARIDE--PROTEIN GLYCOSYLTRANSFERASE SUBUNIT 4"/>
    <property type="match status" value="1"/>
</dbReference>
<accession>A0A8C5YMA5</accession>
<dbReference type="GO" id="GO:0018279">
    <property type="term" value="P:protein N-linked glycosylation via asparagine"/>
    <property type="evidence" value="ECO:0007669"/>
    <property type="project" value="TreeGrafter"/>
</dbReference>
<feature type="transmembrane region" description="Helical" evidence="9">
    <location>
        <begin position="7"/>
        <end position="28"/>
    </location>
</feature>
<dbReference type="AlphaFoldDB" id="A0A8C5YMA5"/>
<proteinExistence type="inferred from homology"/>
<keyword evidence="7 9" id="KW-1133">Transmembrane helix</keyword>
<dbReference type="InterPro" id="IPR018943">
    <property type="entry name" value="Oligosaccaryltransferase"/>
</dbReference>
<evidence type="ECO:0000313" key="10">
    <source>
        <dbReference type="Ensembl" id="ENSMMMP00000001735.1"/>
    </source>
</evidence>
<reference evidence="10" key="2">
    <citation type="submission" date="2025-09" db="UniProtKB">
        <authorList>
            <consortium name="Ensembl"/>
        </authorList>
    </citation>
    <scope>IDENTIFICATION</scope>
</reference>
<evidence type="ECO:0000256" key="5">
    <source>
        <dbReference type="ARBA" id="ARBA00022824"/>
    </source>
</evidence>
<evidence type="ECO:0000256" key="3">
    <source>
        <dbReference type="ARBA" id="ARBA00017662"/>
    </source>
</evidence>
<dbReference type="Proteomes" id="UP000694407">
    <property type="component" value="Unplaced"/>
</dbReference>
<evidence type="ECO:0000256" key="7">
    <source>
        <dbReference type="ARBA" id="ARBA00022989"/>
    </source>
</evidence>